<sequence length="311" mass="35817">MARGKRNKSNIRYWQFEGGYARVEETQLRALLEGYRLGIFRRNEVRVFAARLEFAARHPNSNRLQLARILNWNSHRKGNRRLTAGQIGDAARALNRHLPRLQLELNSQSEHPAASSHEKPVARKVLRHIASGGATTVEALLCFAYFMRRIPQRKPMTRLKSEEQYARFTYAQFQEWTGVHRASQCRMMRRLIERGFLNTVPVVKQNENAYGQLFVDGQAISLVRRDQSVRRTQARRSCCNKKSTPVRGKVNAPRVKKSTLRNVNPKKEIEEQERFVSDLKSGYLGRHGDPALSRIAARAAQMVENCLRQAA</sequence>
<dbReference type="OrthoDB" id="9825266at2"/>
<keyword evidence="3" id="KW-1185">Reference proteome</keyword>
<accession>A0A518AS29</accession>
<proteinExistence type="predicted"/>
<keyword evidence="1" id="KW-0472">Membrane</keyword>
<dbReference type="KEGG" id="amuc:Pan181_37340"/>
<keyword evidence="1" id="KW-0812">Transmembrane</keyword>
<protein>
    <submittedName>
        <fullName evidence="2">Uncharacterized protein</fullName>
    </submittedName>
</protein>
<gene>
    <name evidence="2" type="ORF">Pan181_37340</name>
</gene>
<evidence type="ECO:0000256" key="1">
    <source>
        <dbReference type="SAM" id="Phobius"/>
    </source>
</evidence>
<dbReference type="EMBL" id="CP036278">
    <property type="protein sequence ID" value="QDU57516.1"/>
    <property type="molecule type" value="Genomic_DNA"/>
</dbReference>
<dbReference type="AlphaFoldDB" id="A0A518AS29"/>
<reference evidence="2 3" key="1">
    <citation type="submission" date="2019-02" db="EMBL/GenBank/DDBJ databases">
        <title>Deep-cultivation of Planctomycetes and their phenomic and genomic characterization uncovers novel biology.</title>
        <authorList>
            <person name="Wiegand S."/>
            <person name="Jogler M."/>
            <person name="Boedeker C."/>
            <person name="Pinto D."/>
            <person name="Vollmers J."/>
            <person name="Rivas-Marin E."/>
            <person name="Kohn T."/>
            <person name="Peeters S.H."/>
            <person name="Heuer A."/>
            <person name="Rast P."/>
            <person name="Oberbeckmann S."/>
            <person name="Bunk B."/>
            <person name="Jeske O."/>
            <person name="Meyerdierks A."/>
            <person name="Storesund J.E."/>
            <person name="Kallscheuer N."/>
            <person name="Luecker S."/>
            <person name="Lage O.M."/>
            <person name="Pohl T."/>
            <person name="Merkel B.J."/>
            <person name="Hornburger P."/>
            <person name="Mueller R.-W."/>
            <person name="Bruemmer F."/>
            <person name="Labrenz M."/>
            <person name="Spormann A.M."/>
            <person name="Op den Camp H."/>
            <person name="Overmann J."/>
            <person name="Amann R."/>
            <person name="Jetten M.S.M."/>
            <person name="Mascher T."/>
            <person name="Medema M.H."/>
            <person name="Devos D.P."/>
            <person name="Kaster A.-K."/>
            <person name="Ovreas L."/>
            <person name="Rohde M."/>
            <person name="Galperin M.Y."/>
            <person name="Jogler C."/>
        </authorList>
    </citation>
    <scope>NUCLEOTIDE SEQUENCE [LARGE SCALE GENOMIC DNA]</scope>
    <source>
        <strain evidence="2 3">Pan181</strain>
    </source>
</reference>
<dbReference type="Proteomes" id="UP000315750">
    <property type="component" value="Chromosome"/>
</dbReference>
<evidence type="ECO:0000313" key="3">
    <source>
        <dbReference type="Proteomes" id="UP000315750"/>
    </source>
</evidence>
<organism evidence="2 3">
    <name type="scientific">Aeoliella mucimassa</name>
    <dbReference type="NCBI Taxonomy" id="2527972"/>
    <lineage>
        <taxon>Bacteria</taxon>
        <taxon>Pseudomonadati</taxon>
        <taxon>Planctomycetota</taxon>
        <taxon>Planctomycetia</taxon>
        <taxon>Pirellulales</taxon>
        <taxon>Lacipirellulaceae</taxon>
        <taxon>Aeoliella</taxon>
    </lineage>
</organism>
<name>A0A518AS29_9BACT</name>
<dbReference type="RefSeq" id="WP_145248737.1">
    <property type="nucleotide sequence ID" value="NZ_CP036278.1"/>
</dbReference>
<evidence type="ECO:0000313" key="2">
    <source>
        <dbReference type="EMBL" id="QDU57516.1"/>
    </source>
</evidence>
<feature type="transmembrane region" description="Helical" evidence="1">
    <location>
        <begin position="125"/>
        <end position="147"/>
    </location>
</feature>
<keyword evidence="1" id="KW-1133">Transmembrane helix</keyword>